<protein>
    <submittedName>
        <fullName evidence="1">Uncharacterized protein</fullName>
    </submittedName>
</protein>
<dbReference type="AlphaFoldDB" id="A0A4C1UJU1"/>
<sequence length="129" mass="13608">MVDSVIGRFERGKNPFDVNAGEVTGNSRVGRNWARLLPRRWSRSTGCFVTCPRRSKSTVCLTEINIDVCGVCLPGVMREGVVLCVAAALPLAPKAPVLAHRITSGAPRSARAHAAALPPAARAAPHATA</sequence>
<accession>A0A4C1UJU1</accession>
<keyword evidence="2" id="KW-1185">Reference proteome</keyword>
<dbReference type="EMBL" id="BGZK01000178">
    <property type="protein sequence ID" value="GBP26226.1"/>
    <property type="molecule type" value="Genomic_DNA"/>
</dbReference>
<evidence type="ECO:0000313" key="2">
    <source>
        <dbReference type="Proteomes" id="UP000299102"/>
    </source>
</evidence>
<reference evidence="1 2" key="1">
    <citation type="journal article" date="2019" name="Commun. Biol.">
        <title>The bagworm genome reveals a unique fibroin gene that provides high tensile strength.</title>
        <authorList>
            <person name="Kono N."/>
            <person name="Nakamura H."/>
            <person name="Ohtoshi R."/>
            <person name="Tomita M."/>
            <person name="Numata K."/>
            <person name="Arakawa K."/>
        </authorList>
    </citation>
    <scope>NUCLEOTIDE SEQUENCE [LARGE SCALE GENOMIC DNA]</scope>
</reference>
<comment type="caution">
    <text evidence="1">The sequence shown here is derived from an EMBL/GenBank/DDBJ whole genome shotgun (WGS) entry which is preliminary data.</text>
</comment>
<dbReference type="Proteomes" id="UP000299102">
    <property type="component" value="Unassembled WGS sequence"/>
</dbReference>
<name>A0A4C1UJU1_EUMVA</name>
<organism evidence="1 2">
    <name type="scientific">Eumeta variegata</name>
    <name type="common">Bagworm moth</name>
    <name type="synonym">Eumeta japonica</name>
    <dbReference type="NCBI Taxonomy" id="151549"/>
    <lineage>
        <taxon>Eukaryota</taxon>
        <taxon>Metazoa</taxon>
        <taxon>Ecdysozoa</taxon>
        <taxon>Arthropoda</taxon>
        <taxon>Hexapoda</taxon>
        <taxon>Insecta</taxon>
        <taxon>Pterygota</taxon>
        <taxon>Neoptera</taxon>
        <taxon>Endopterygota</taxon>
        <taxon>Lepidoptera</taxon>
        <taxon>Glossata</taxon>
        <taxon>Ditrysia</taxon>
        <taxon>Tineoidea</taxon>
        <taxon>Psychidae</taxon>
        <taxon>Oiketicinae</taxon>
        <taxon>Eumeta</taxon>
    </lineage>
</organism>
<gene>
    <name evidence="1" type="ORF">EVAR_16077_1</name>
</gene>
<proteinExistence type="predicted"/>
<evidence type="ECO:0000313" key="1">
    <source>
        <dbReference type="EMBL" id="GBP26226.1"/>
    </source>
</evidence>